<comment type="caution">
    <text evidence="4">The sequence shown here is derived from an EMBL/GenBank/DDBJ whole genome shotgun (WGS) entry which is preliminary data.</text>
</comment>
<gene>
    <name evidence="4" type="ORF">EVG20_g9527</name>
</gene>
<dbReference type="PANTHER" id="PTHR43329">
    <property type="entry name" value="EPOXIDE HYDROLASE"/>
    <property type="match status" value="1"/>
</dbReference>
<reference evidence="4 5" key="1">
    <citation type="submission" date="2019-02" db="EMBL/GenBank/DDBJ databases">
        <title>Genome sequencing of the rare red list fungi Dentipellis fragilis.</title>
        <authorList>
            <person name="Buettner E."/>
            <person name="Kellner H."/>
        </authorList>
    </citation>
    <scope>NUCLEOTIDE SEQUENCE [LARGE SCALE GENOMIC DNA]</scope>
    <source>
        <strain evidence="4 5">DSM 105465</strain>
    </source>
</reference>
<dbReference type="InterPro" id="IPR000639">
    <property type="entry name" value="Epox_hydrolase-like"/>
</dbReference>
<proteinExistence type="inferred from homology"/>
<dbReference type="PRINTS" id="PR00412">
    <property type="entry name" value="EPOXHYDRLASE"/>
</dbReference>
<dbReference type="PRINTS" id="PR00111">
    <property type="entry name" value="ABHYDROLASE"/>
</dbReference>
<dbReference type="STRING" id="205917.A0A4Y9XYX7"/>
<dbReference type="EMBL" id="SEOQ01000976">
    <property type="protein sequence ID" value="TFY54888.1"/>
    <property type="molecule type" value="Genomic_DNA"/>
</dbReference>
<evidence type="ECO:0000313" key="4">
    <source>
        <dbReference type="EMBL" id="TFY54888.1"/>
    </source>
</evidence>
<protein>
    <recommendedName>
        <fullName evidence="3">AB hydrolase-1 domain-containing protein</fullName>
    </recommendedName>
</protein>
<dbReference type="OrthoDB" id="284184at2759"/>
<dbReference type="Pfam" id="PF00561">
    <property type="entry name" value="Abhydrolase_1"/>
    <property type="match status" value="1"/>
</dbReference>
<comment type="similarity">
    <text evidence="2">Belongs to the AB hydrolase superfamily. Epoxide hydrolase family.</text>
</comment>
<evidence type="ECO:0000256" key="2">
    <source>
        <dbReference type="ARBA" id="ARBA00038334"/>
    </source>
</evidence>
<feature type="domain" description="AB hydrolase-1" evidence="3">
    <location>
        <begin position="39"/>
        <end position="308"/>
    </location>
</feature>
<name>A0A4Y9XYX7_9AGAM</name>
<keyword evidence="1" id="KW-0378">Hydrolase</keyword>
<accession>A0A4Y9XYX7</accession>
<dbReference type="Gene3D" id="3.40.50.1820">
    <property type="entry name" value="alpha/beta hydrolase"/>
    <property type="match status" value="1"/>
</dbReference>
<evidence type="ECO:0000313" key="5">
    <source>
        <dbReference type="Proteomes" id="UP000298327"/>
    </source>
</evidence>
<keyword evidence="5" id="KW-1185">Reference proteome</keyword>
<dbReference type="Proteomes" id="UP000298327">
    <property type="component" value="Unassembled WGS sequence"/>
</dbReference>
<dbReference type="GO" id="GO:0016787">
    <property type="term" value="F:hydrolase activity"/>
    <property type="evidence" value="ECO:0007669"/>
    <property type="project" value="UniProtKB-KW"/>
</dbReference>
<sequence length="333" mass="37969">MNPPDPTSFAHRTERLSTGRTYHFVDQKPSDYDPETTRTILCVHGFPDCWYGWRYQIGPWVRKGYRVVVPDMLGYGDTDKPHDFNEYTTKRLSDDLAALLDAIGVQKAVIIGHDWGAYTVSRFALWHPNRLLALAMLSVPYRPPAPAYASLEDIVKQVPQYGYQLYFADPSSTKEIEDNLSHFLDLMYGRVRSSKRFVIEGNLREVLLTKDGVPSGKALLNDEELRYYKTQLQDMQGPLNYYRTTKARFDEEHVVNDSLGIRADLPVLCLGGANDSTGTPEQMESSRRFIPQLQATTFEGVGHWLMLEVRQEVTEKVLSWLNEVLSGQPTGKL</sequence>
<dbReference type="InterPro" id="IPR029058">
    <property type="entry name" value="AB_hydrolase_fold"/>
</dbReference>
<dbReference type="InterPro" id="IPR000073">
    <property type="entry name" value="AB_hydrolase_1"/>
</dbReference>
<organism evidence="4 5">
    <name type="scientific">Dentipellis fragilis</name>
    <dbReference type="NCBI Taxonomy" id="205917"/>
    <lineage>
        <taxon>Eukaryota</taxon>
        <taxon>Fungi</taxon>
        <taxon>Dikarya</taxon>
        <taxon>Basidiomycota</taxon>
        <taxon>Agaricomycotina</taxon>
        <taxon>Agaricomycetes</taxon>
        <taxon>Russulales</taxon>
        <taxon>Hericiaceae</taxon>
        <taxon>Dentipellis</taxon>
    </lineage>
</organism>
<evidence type="ECO:0000256" key="1">
    <source>
        <dbReference type="ARBA" id="ARBA00022801"/>
    </source>
</evidence>
<dbReference type="AlphaFoldDB" id="A0A4Y9XYX7"/>
<dbReference type="SUPFAM" id="SSF53474">
    <property type="entry name" value="alpha/beta-Hydrolases"/>
    <property type="match status" value="1"/>
</dbReference>
<evidence type="ECO:0000259" key="3">
    <source>
        <dbReference type="Pfam" id="PF00561"/>
    </source>
</evidence>